<comment type="caution">
    <text evidence="5">The sequence shown here is derived from an EMBL/GenBank/DDBJ whole genome shotgun (WGS) entry which is preliminary data.</text>
</comment>
<dbReference type="GO" id="GO:0016998">
    <property type="term" value="P:cell wall macromolecule catabolic process"/>
    <property type="evidence" value="ECO:0007669"/>
    <property type="project" value="InterPro"/>
</dbReference>
<keyword evidence="2 5" id="KW-0378">Hydrolase</keyword>
<protein>
    <submittedName>
        <fullName evidence="5">Glycoside hydrolase family 25</fullName>
    </submittedName>
</protein>
<accession>B9XHD4</accession>
<dbReference type="PROSITE" id="PS51904">
    <property type="entry name" value="GLYCOSYL_HYDROL_F25_2"/>
    <property type="match status" value="1"/>
</dbReference>
<dbReference type="RefSeq" id="WP_007415228.1">
    <property type="nucleotide sequence ID" value="NZ_ABOX02000014.1"/>
</dbReference>
<dbReference type="GO" id="GO:0016052">
    <property type="term" value="P:carbohydrate catabolic process"/>
    <property type="evidence" value="ECO:0007669"/>
    <property type="project" value="TreeGrafter"/>
</dbReference>
<dbReference type="Proteomes" id="UP000003688">
    <property type="component" value="Unassembled WGS sequence"/>
</dbReference>
<gene>
    <name evidence="5" type="ORF">Cflav_PD3627</name>
</gene>
<sequence length="243" mass="25787" precursor="true">MKKLFGYAAILATAYVATSQASATNLLGIDVSAAQGSINWTSVHGAGVEFAFAQATEGNYFQDSKFKSYMTNGKAAGVQMGAAHFARPDLNTPATEANYFWSFAGPYIKADGKSISPAVEFETFNGHVGASTYTAWFNAWAADVKAKTTNSMTPVIYVSSCAGACYLDTSIMLDGWIANYNGENLYTGNPWTSCLCNPWGPTVWDYWQVTSTGSIPGISGNVDLDAFNGTLAKLKSTEGVGGL</sequence>
<keyword evidence="3" id="KW-0326">Glycosidase</keyword>
<dbReference type="Pfam" id="PF01183">
    <property type="entry name" value="Glyco_hydro_25"/>
    <property type="match status" value="1"/>
</dbReference>
<reference evidence="5 6" key="1">
    <citation type="journal article" date="2011" name="J. Bacteriol.">
        <title>Genome sequence of 'Pedosphaera parvula' Ellin514, an aerobic Verrucomicrobial isolate from pasture soil.</title>
        <authorList>
            <person name="Kant R."/>
            <person name="van Passel M.W."/>
            <person name="Sangwan P."/>
            <person name="Palva A."/>
            <person name="Lucas S."/>
            <person name="Copeland A."/>
            <person name="Lapidus A."/>
            <person name="Glavina Del Rio T."/>
            <person name="Dalin E."/>
            <person name="Tice H."/>
            <person name="Bruce D."/>
            <person name="Goodwin L."/>
            <person name="Pitluck S."/>
            <person name="Chertkov O."/>
            <person name="Larimer F.W."/>
            <person name="Land M.L."/>
            <person name="Hauser L."/>
            <person name="Brettin T.S."/>
            <person name="Detter J.C."/>
            <person name="Han S."/>
            <person name="de Vos W.M."/>
            <person name="Janssen P.H."/>
            <person name="Smidt H."/>
        </authorList>
    </citation>
    <scope>NUCLEOTIDE SEQUENCE [LARGE SCALE GENOMIC DNA]</scope>
    <source>
        <strain evidence="5 6">Ellin514</strain>
    </source>
</reference>
<evidence type="ECO:0000256" key="4">
    <source>
        <dbReference type="SAM" id="SignalP"/>
    </source>
</evidence>
<dbReference type="OrthoDB" id="9802228at2"/>
<evidence type="ECO:0000256" key="3">
    <source>
        <dbReference type="ARBA" id="ARBA00023295"/>
    </source>
</evidence>
<keyword evidence="4" id="KW-0732">Signal</keyword>
<comment type="similarity">
    <text evidence="1">Belongs to the glycosyl hydrolase 25 family.</text>
</comment>
<dbReference type="GO" id="GO:0003796">
    <property type="term" value="F:lysozyme activity"/>
    <property type="evidence" value="ECO:0007669"/>
    <property type="project" value="InterPro"/>
</dbReference>
<dbReference type="GO" id="GO:0009253">
    <property type="term" value="P:peptidoglycan catabolic process"/>
    <property type="evidence" value="ECO:0007669"/>
    <property type="project" value="InterPro"/>
</dbReference>
<dbReference type="PANTHER" id="PTHR34135:SF2">
    <property type="entry name" value="LYSOZYME"/>
    <property type="match status" value="1"/>
</dbReference>
<dbReference type="SUPFAM" id="SSF51445">
    <property type="entry name" value="(Trans)glycosidases"/>
    <property type="match status" value="1"/>
</dbReference>
<keyword evidence="6" id="KW-1185">Reference proteome</keyword>
<name>B9XHD4_PEDPL</name>
<dbReference type="STRING" id="320771.Cflav_PD3627"/>
<feature type="signal peptide" evidence="4">
    <location>
        <begin position="1"/>
        <end position="23"/>
    </location>
</feature>
<evidence type="ECO:0000256" key="1">
    <source>
        <dbReference type="ARBA" id="ARBA00010646"/>
    </source>
</evidence>
<dbReference type="PANTHER" id="PTHR34135">
    <property type="entry name" value="LYSOZYME"/>
    <property type="match status" value="1"/>
</dbReference>
<dbReference type="InterPro" id="IPR002053">
    <property type="entry name" value="Glyco_hydro_25"/>
</dbReference>
<dbReference type="CDD" id="cd00599">
    <property type="entry name" value="GH25_muramidase"/>
    <property type="match status" value="1"/>
</dbReference>
<dbReference type="SMART" id="SM00641">
    <property type="entry name" value="Glyco_25"/>
    <property type="match status" value="1"/>
</dbReference>
<dbReference type="Gene3D" id="3.20.20.80">
    <property type="entry name" value="Glycosidases"/>
    <property type="match status" value="1"/>
</dbReference>
<evidence type="ECO:0000313" key="6">
    <source>
        <dbReference type="Proteomes" id="UP000003688"/>
    </source>
</evidence>
<feature type="chain" id="PRO_5002893212" evidence="4">
    <location>
        <begin position="24"/>
        <end position="243"/>
    </location>
</feature>
<dbReference type="InterPro" id="IPR018077">
    <property type="entry name" value="Glyco_hydro_fam25_subgr"/>
</dbReference>
<dbReference type="InterPro" id="IPR017853">
    <property type="entry name" value="GH"/>
</dbReference>
<dbReference type="EMBL" id="ABOX02000014">
    <property type="protein sequence ID" value="EEF60769.1"/>
    <property type="molecule type" value="Genomic_DNA"/>
</dbReference>
<proteinExistence type="inferred from homology"/>
<organism evidence="5 6">
    <name type="scientific">Pedosphaera parvula (strain Ellin514)</name>
    <dbReference type="NCBI Taxonomy" id="320771"/>
    <lineage>
        <taxon>Bacteria</taxon>
        <taxon>Pseudomonadati</taxon>
        <taxon>Verrucomicrobiota</taxon>
        <taxon>Pedosphaerae</taxon>
        <taxon>Pedosphaerales</taxon>
        <taxon>Pedosphaeraceae</taxon>
        <taxon>Pedosphaera</taxon>
    </lineage>
</organism>
<evidence type="ECO:0000313" key="5">
    <source>
        <dbReference type="EMBL" id="EEF60769.1"/>
    </source>
</evidence>
<evidence type="ECO:0000256" key="2">
    <source>
        <dbReference type="ARBA" id="ARBA00022801"/>
    </source>
</evidence>
<dbReference type="AlphaFoldDB" id="B9XHD4"/>